<evidence type="ECO:0000256" key="2">
    <source>
        <dbReference type="ARBA" id="ARBA00023006"/>
    </source>
</evidence>
<dbReference type="Pfam" id="PF26573">
    <property type="entry name" value="TPR_Epg5_2"/>
    <property type="match status" value="1"/>
</dbReference>
<organism evidence="5 6">
    <name type="scientific">Umbelopsis ramanniana AG</name>
    <dbReference type="NCBI Taxonomy" id="1314678"/>
    <lineage>
        <taxon>Eukaryota</taxon>
        <taxon>Fungi</taxon>
        <taxon>Fungi incertae sedis</taxon>
        <taxon>Mucoromycota</taxon>
        <taxon>Mucoromycotina</taxon>
        <taxon>Umbelopsidomycetes</taxon>
        <taxon>Umbelopsidales</taxon>
        <taxon>Umbelopsidaceae</taxon>
        <taxon>Umbelopsis</taxon>
    </lineage>
</organism>
<dbReference type="EMBL" id="MU620910">
    <property type="protein sequence ID" value="KAI8580781.1"/>
    <property type="molecule type" value="Genomic_DNA"/>
</dbReference>
<evidence type="ECO:0000256" key="3">
    <source>
        <dbReference type="SAM" id="MobiDB-lite"/>
    </source>
</evidence>
<proteinExistence type="inferred from homology"/>
<dbReference type="Proteomes" id="UP001206595">
    <property type="component" value="Unassembled WGS sequence"/>
</dbReference>
<feature type="domain" description="Epg5-like TPR" evidence="4">
    <location>
        <begin position="1118"/>
        <end position="1270"/>
    </location>
</feature>
<gene>
    <name evidence="5" type="ORF">K450DRAFT_235951</name>
</gene>
<name>A0AAD5ED59_UMBRA</name>
<evidence type="ECO:0000313" key="5">
    <source>
        <dbReference type="EMBL" id="KAI8580781.1"/>
    </source>
</evidence>
<evidence type="ECO:0000313" key="6">
    <source>
        <dbReference type="Proteomes" id="UP001206595"/>
    </source>
</evidence>
<feature type="compositionally biased region" description="Low complexity" evidence="3">
    <location>
        <begin position="1024"/>
        <end position="1033"/>
    </location>
</feature>
<keyword evidence="6" id="KW-1185">Reference proteome</keyword>
<evidence type="ECO:0000259" key="4">
    <source>
        <dbReference type="Pfam" id="PF26573"/>
    </source>
</evidence>
<comment type="caution">
    <text evidence="5">The sequence shown here is derived from an EMBL/GenBank/DDBJ whole genome shotgun (WGS) entry which is preliminary data.</text>
</comment>
<accession>A0AAD5ED59</accession>
<keyword evidence="2" id="KW-0072">Autophagy</keyword>
<dbReference type="GeneID" id="75913520"/>
<comment type="similarity">
    <text evidence="1">Belongs to the EPG5 family.</text>
</comment>
<protein>
    <recommendedName>
        <fullName evidence="4">Epg5-like TPR domain-containing protein</fullName>
    </recommendedName>
</protein>
<feature type="region of interest" description="Disordered" evidence="3">
    <location>
        <begin position="1022"/>
        <end position="1041"/>
    </location>
</feature>
<sequence length="2404" mass="273755">MKSFDAPSPIPTPTPLSPTSITPPVARESLDKLLPWIYETSWQKQIPHFSLLYVTTSDATTSLPEDPVQDLLDARIEFQHLHIQEPHTTHRLTALLSKYHECVKETMELQMTIKKLQSQAQDRAKRLWVVENKSKVLQAKCGDGVEITHTFHYNEGHFQAVEGAKLSKLLFKLRSEADTLLYRKLYESKMARIQIQEYLDRFCWESQGLRGVNGGERPTLSDDALELFNFQELFDILFHYERFFAHLQYAESNIGENYIATSHAVSTALITILDDIRGWIIQLLVPYTSCCNFRDRRFLFHHLISCPGIEKWGKNLTNYLLVSEQSQQVEIEITAMVQILAIASNLNGVPKNVLEHSELSSINKTLLTEEDLSAILDQLSIPERLNAAVTGALSKVKASQLGDDSSDVLLYPLSLANDYFQCLSQLLLQFSKTSHTVIVKRLAQMICQLLQNVGRLAKGHSDLNITSEIEGKMQQCVDKLATDVFHCYLELPRKGVQHFLASIPVQFVSVDGLWGIINDIFQVTPNSNVKYPAKAYSIDRFCKFLLDNNDEGIFYLQCLSNISLVIDSQRTVSQDQTDFTTAQNVILAIAYVFFHVAYLNEELRGMYYKDVRDTYKVMCDRHPLLISNLLNWTVNDFDKIGNIALYLFHSLSLADWNVRQDDLGALQQLTCSGTLSDLGINFTKYILENLNYGYTTEVESEPHSRTKPWEKRHRPHLSYAIHSEIAFMILGIAQRIQPTAEMFEKAAPSTEALTSTIAPYIPSSSGVFLSSTDANKRKFMDWCWDIVLRLQLFECPVNSRATDLDDAITNIGIGDHAKLSNDLTANHLCLVIYIAFMLSPTSRHFLRFDINRGWEKVQLMLRSSHVDSLLYMLANVVPGFVYMHGDDFFNHGSTVWLLDQILHAKSDPCLAEAGKLYLVNKDGPLDLIKPENGLEIVIGSQAWMAKEIDKAFSLEEENGGFSYLDLLLHSWIKIICVQPDWMWKPNRIALVDYCAKIAFTNRRYTLVPSILQLEAQRLDDVRQSTASPASSSKSGHEGSRNPMRFMKSVLADTAYPSLLTGEWSMVSLASSSLFKTPNVENHSFYFAFQMLVLETIADADFRMQIGLQLQKDGSKDDADISAVVKHANINLRKPVDFISIYRWAQHILVVPADHNLLPLFLQMFFSLYFSRLTNEEQKTEFIYGHLFFSKKDSLLDGLKKRLVQLKEFHINSSNAAKDKSFNEKNSRGQQQDLKQLYHAMLVWLGDARLQKDMQDISELPSAYQPARLLQCRKLGGSLSSESAKDLDLYDGTNLWMDLVNTTQMMKEFDQFQWVSKVVPYQAPESTSRPNSSLAIRSHTLAPNTQLVTAKLPDFKLRKPATSLSLDEILQMTPQDLFGNTVRSFHHQARQFNQLTTEHQALDSGYLKQLERLYYNKTTNSTIQIPCKRVPQGICQKPARFHLEQLELKVEENTEKQLSENRAAVSKLAYDKIDSRICVQSFQALAVMEDMTRRYDNTLSPLQSKKACESVYFVFEALRDNASEFPPGKLLSRQIAQMASESFTMHPDQLDPLLRMMGTDDRNINLLFPAFEPQSDPARFVDIYEKICLSDKYSASSQLKLSTKFDVLAWFSTPQGSNKEQRIKWYEAAFKAIQKIGRTTNEKPLERSLSYRHSSLAMKLLSAAHQKISDDMEYIQVLMLIVDIYVNKPMNTYHLRAYMDFLGVPLDVIRRAITSGQHQHQSQRLKALTQHQLYTLLDKIIQVWKSAGANALEYIYNSCGSMYELVFACLCDDRIMSEPLGNGDALQLIFNVHEPLLTSKNSNRPKEFDQISEGFATLLMTLIATHRSNDVTKAILEQVLIFYHTILPSVRQDWVKILNKDLFQLPWKQLKPKAASLDLILHTIAQLLQEDQQLQQQPIYTIYFEYITSILVEWIDHFHSETNPNILHLYIRLAFYIVQYTDDIDLDTHATLANFTNAMETCIPTAKVNPALMHEVCSSLRKTWPSPLDAFQPTLEVLKENNSNPLLVCLIWLRMLAGINNSNNQGEPSMVQDYAAYTISLALTYVEMPGTNFSSTGFPEIIVNTLLVVDNSFYQPNRKMEHSDLTSNVRKLLGDIVSLPNRCPDASAIGNDIWKSILGNMQLFRNIFTELFYVGCRLICHVKPMVVLLEACIEHELNASTSPVDDTWRQFGQSLELPLSDTDGFLHQCLENCCIMTLHVRCVSELLECHDYANECKVAEELAAFLSITVIPPDSIRQSTKLLLLLHKFSSIFSRAEGDFSLEKCQLLPALVSIHRTLFQWAEGKDSHRIAHIGLLGNLGEMWTSGQVPAISVEWKLYSRLVCGFIGRHLAHINISQIGPQSKTMSVDTWQEWTLATSNMKEYAKYSSLIPECIEFSQQAPISQLDQVVGRIAKVLFQNVNGVEL</sequence>
<dbReference type="GO" id="GO:0005737">
    <property type="term" value="C:cytoplasm"/>
    <property type="evidence" value="ECO:0007669"/>
    <property type="project" value="TreeGrafter"/>
</dbReference>
<dbReference type="InterPro" id="IPR058750">
    <property type="entry name" value="TPR_Epg5"/>
</dbReference>
<dbReference type="PANTHER" id="PTHR31139:SF4">
    <property type="entry name" value="ECTOPIC P GRANULES PROTEIN 5 HOMOLOG"/>
    <property type="match status" value="1"/>
</dbReference>
<dbReference type="RefSeq" id="XP_051445785.1">
    <property type="nucleotide sequence ID" value="XM_051588175.1"/>
</dbReference>
<dbReference type="GO" id="GO:0097352">
    <property type="term" value="P:autophagosome maturation"/>
    <property type="evidence" value="ECO:0007669"/>
    <property type="project" value="TreeGrafter"/>
</dbReference>
<reference evidence="5" key="1">
    <citation type="submission" date="2021-06" db="EMBL/GenBank/DDBJ databases">
        <authorList>
            <consortium name="DOE Joint Genome Institute"/>
            <person name="Mondo S.J."/>
            <person name="Amses K.R."/>
            <person name="Simmons D.R."/>
            <person name="Longcore J.E."/>
            <person name="Seto K."/>
            <person name="Alves G.H."/>
            <person name="Bonds A.E."/>
            <person name="Quandt C.A."/>
            <person name="Davis W.J."/>
            <person name="Chang Y."/>
            <person name="Letcher P.M."/>
            <person name="Powell M.J."/>
            <person name="Kuo A."/>
            <person name="Labutti K."/>
            <person name="Pangilinan J."/>
            <person name="Andreopoulos W."/>
            <person name="Tritt A."/>
            <person name="Riley R."/>
            <person name="Hundley H."/>
            <person name="Johnson J."/>
            <person name="Lipzen A."/>
            <person name="Barry K."/>
            <person name="Berbee M.L."/>
            <person name="Buchler N.E."/>
            <person name="Grigoriev I.V."/>
            <person name="Spatafora J.W."/>
            <person name="Stajich J.E."/>
            <person name="James T.Y."/>
        </authorList>
    </citation>
    <scope>NUCLEOTIDE SEQUENCE</scope>
    <source>
        <strain evidence="5">AG</strain>
    </source>
</reference>
<reference evidence="5" key="2">
    <citation type="journal article" date="2022" name="Proc. Natl. Acad. Sci. U.S.A.">
        <title>Diploid-dominant life cycles characterize the early evolution of Fungi.</title>
        <authorList>
            <person name="Amses K.R."/>
            <person name="Simmons D.R."/>
            <person name="Longcore J.E."/>
            <person name="Mondo S.J."/>
            <person name="Seto K."/>
            <person name="Jeronimo G.H."/>
            <person name="Bonds A.E."/>
            <person name="Quandt C.A."/>
            <person name="Davis W.J."/>
            <person name="Chang Y."/>
            <person name="Federici B.A."/>
            <person name="Kuo A."/>
            <person name="LaButti K."/>
            <person name="Pangilinan J."/>
            <person name="Andreopoulos W."/>
            <person name="Tritt A."/>
            <person name="Riley R."/>
            <person name="Hundley H."/>
            <person name="Johnson J."/>
            <person name="Lipzen A."/>
            <person name="Barry K."/>
            <person name="Lang B.F."/>
            <person name="Cuomo C.A."/>
            <person name="Buchler N.E."/>
            <person name="Grigoriev I.V."/>
            <person name="Spatafora J.W."/>
            <person name="Stajich J.E."/>
            <person name="James T.Y."/>
        </authorList>
    </citation>
    <scope>NUCLEOTIDE SEQUENCE</scope>
    <source>
        <strain evidence="5">AG</strain>
    </source>
</reference>
<evidence type="ECO:0000256" key="1">
    <source>
        <dbReference type="ARBA" id="ARBA00010948"/>
    </source>
</evidence>
<dbReference type="InterPro" id="IPR051436">
    <property type="entry name" value="Autophagy-related_EPG5"/>
</dbReference>
<feature type="region of interest" description="Disordered" evidence="3">
    <location>
        <begin position="1"/>
        <end position="23"/>
    </location>
</feature>
<dbReference type="PANTHER" id="PTHR31139">
    <property type="entry name" value="ECTOPIC P GRANULES PROTEIN 5 HOMOLOG"/>
    <property type="match status" value="1"/>
</dbReference>